<evidence type="ECO:0000256" key="5">
    <source>
        <dbReference type="ARBA" id="ARBA00022825"/>
    </source>
</evidence>
<dbReference type="PROSITE" id="PS00138">
    <property type="entry name" value="SUBTILASE_SER"/>
    <property type="match status" value="1"/>
</dbReference>
<dbReference type="InterPro" id="IPR036852">
    <property type="entry name" value="Peptidase_S8/S53_dom_sf"/>
</dbReference>
<dbReference type="Pfam" id="PF00082">
    <property type="entry name" value="Peptidase_S8"/>
    <property type="match status" value="1"/>
</dbReference>
<feature type="active site" description="Charge relay system" evidence="6 7">
    <location>
        <position position="173"/>
    </location>
</feature>
<dbReference type="Gene3D" id="3.50.30.30">
    <property type="match status" value="1"/>
</dbReference>
<dbReference type="InterPro" id="IPR041469">
    <property type="entry name" value="Subtilisin-like_FN3"/>
</dbReference>
<comment type="similarity">
    <text evidence="1 7">Belongs to the peptidase S8 family.</text>
</comment>
<organism evidence="12 13">
    <name type="scientific">Corchorus capsularis</name>
    <name type="common">Jute</name>
    <dbReference type="NCBI Taxonomy" id="210143"/>
    <lineage>
        <taxon>Eukaryota</taxon>
        <taxon>Viridiplantae</taxon>
        <taxon>Streptophyta</taxon>
        <taxon>Embryophyta</taxon>
        <taxon>Tracheophyta</taxon>
        <taxon>Spermatophyta</taxon>
        <taxon>Magnoliopsida</taxon>
        <taxon>eudicotyledons</taxon>
        <taxon>Gunneridae</taxon>
        <taxon>Pentapetalae</taxon>
        <taxon>rosids</taxon>
        <taxon>malvids</taxon>
        <taxon>Malvales</taxon>
        <taxon>Malvaceae</taxon>
        <taxon>Grewioideae</taxon>
        <taxon>Apeibeae</taxon>
        <taxon>Corchorus</taxon>
    </lineage>
</organism>
<evidence type="ECO:0000256" key="3">
    <source>
        <dbReference type="ARBA" id="ARBA00022729"/>
    </source>
</evidence>
<dbReference type="Gramene" id="OMO78913">
    <property type="protein sequence ID" value="OMO78913"/>
    <property type="gene ID" value="CCACVL1_14026"/>
</dbReference>
<comment type="caution">
    <text evidence="12">The sequence shown here is derived from an EMBL/GenBank/DDBJ whole genome shotgun (WGS) entry which is preliminary data.</text>
</comment>
<feature type="active site" description="Charge relay system" evidence="6 7">
    <location>
        <position position="104"/>
    </location>
</feature>
<dbReference type="CDD" id="cd04852">
    <property type="entry name" value="Peptidases_S8_3"/>
    <property type="match status" value="1"/>
</dbReference>
<keyword evidence="5 7" id="KW-0720">Serine protease</keyword>
<evidence type="ECO:0000259" key="10">
    <source>
        <dbReference type="Pfam" id="PF05922"/>
    </source>
</evidence>
<keyword evidence="4 7" id="KW-0378">Hydrolase</keyword>
<evidence type="ECO:0000256" key="6">
    <source>
        <dbReference type="PIRSR" id="PIRSR615500-1"/>
    </source>
</evidence>
<evidence type="ECO:0000256" key="4">
    <source>
        <dbReference type="ARBA" id="ARBA00022801"/>
    </source>
</evidence>
<accession>A0A1R3I8J7</accession>
<feature type="compositionally biased region" description="Basic and acidic residues" evidence="8">
    <location>
        <begin position="161"/>
        <end position="171"/>
    </location>
</feature>
<protein>
    <recommendedName>
        <fullName evidence="14">Peptidase S8/S53 domain-containing protein</fullName>
    </recommendedName>
</protein>
<dbReference type="InterPro" id="IPR045051">
    <property type="entry name" value="SBT"/>
</dbReference>
<dbReference type="InterPro" id="IPR034197">
    <property type="entry name" value="Peptidases_S8_3"/>
</dbReference>
<evidence type="ECO:0000259" key="9">
    <source>
        <dbReference type="Pfam" id="PF00082"/>
    </source>
</evidence>
<evidence type="ECO:0000259" key="11">
    <source>
        <dbReference type="Pfam" id="PF17766"/>
    </source>
</evidence>
<dbReference type="PRINTS" id="PR00723">
    <property type="entry name" value="SUBTILISIN"/>
</dbReference>
<dbReference type="InterPro" id="IPR000209">
    <property type="entry name" value="Peptidase_S8/S53_dom"/>
</dbReference>
<dbReference type="GO" id="GO:0006508">
    <property type="term" value="P:proteolysis"/>
    <property type="evidence" value="ECO:0007669"/>
    <property type="project" value="UniProtKB-KW"/>
</dbReference>
<dbReference type="Gene3D" id="3.40.50.200">
    <property type="entry name" value="Peptidase S8/S53 domain"/>
    <property type="match status" value="1"/>
</dbReference>
<dbReference type="OMA" id="ANHESWH"/>
<evidence type="ECO:0008006" key="14">
    <source>
        <dbReference type="Google" id="ProtNLM"/>
    </source>
</evidence>
<feature type="domain" description="Inhibitor I9" evidence="10">
    <location>
        <begin position="2"/>
        <end position="68"/>
    </location>
</feature>
<dbReference type="Gene3D" id="2.60.40.2310">
    <property type="match status" value="1"/>
</dbReference>
<dbReference type="Pfam" id="PF05922">
    <property type="entry name" value="Inhibitor_I9"/>
    <property type="match status" value="1"/>
</dbReference>
<gene>
    <name evidence="12" type="ORF">CCACVL1_14026</name>
</gene>
<evidence type="ECO:0000256" key="8">
    <source>
        <dbReference type="SAM" id="MobiDB-lite"/>
    </source>
</evidence>
<dbReference type="OrthoDB" id="206201at2759"/>
<dbReference type="FunFam" id="3.40.50.200:FF:000006">
    <property type="entry name" value="Subtilisin-like protease SBT1.5"/>
    <property type="match status" value="1"/>
</dbReference>
<keyword evidence="3" id="KW-0732">Signal</keyword>
<reference evidence="12 13" key="1">
    <citation type="submission" date="2013-09" db="EMBL/GenBank/DDBJ databases">
        <title>Corchorus capsularis genome sequencing.</title>
        <authorList>
            <person name="Alam M."/>
            <person name="Haque M.S."/>
            <person name="Islam M.S."/>
            <person name="Emdad E.M."/>
            <person name="Islam M.M."/>
            <person name="Ahmed B."/>
            <person name="Halim A."/>
            <person name="Hossen Q.M.M."/>
            <person name="Hossain M.Z."/>
            <person name="Ahmed R."/>
            <person name="Khan M.M."/>
            <person name="Islam R."/>
            <person name="Rashid M.M."/>
            <person name="Khan S.A."/>
            <person name="Rahman M.S."/>
            <person name="Alam M."/>
        </authorList>
    </citation>
    <scope>NUCLEOTIDE SEQUENCE [LARGE SCALE GENOMIC DNA]</scope>
    <source>
        <strain evidence="13">cv. CVL-1</strain>
        <tissue evidence="12">Whole seedling</tissue>
    </source>
</reference>
<sequence>MDHSQKPSSFLTHESWHRSTIPSLSDAEEKFLYSYSHAMHGLSARLTPSQVSEIKKSPAHIAIHEESIGRLLTTHSPSFLGLRNSSGLWPASSYGEGVIIGLIDSGVWPESESFNDKGMPPIPARWKGKCDNSTKTSPFPCNKKLIGARTFIKAIQANNSAKEDTSPRDSLGHGTHTASTAAGNHVAGASQFGYAKGIARGMAPRAHLAMYKVSNNINIVESDVLAAMDQAIADGVDVLSLSLVFEQAPYFKDVIAIASLSAIEKGIFVVCSAGNFGAYNSTLNGAPWITTVGAGTLDRSFVATVTLGNGVSFEGESKFPESVIIANTSLYYGKNDSKKSFCNSRSLDVNETAGKVVFCDYAGITIIEEQINELTRIGAYAGIIATELMPFGALDNLSIPILVVNTTSGALIREYAIGETKAEVKTMKFVLTNLGTKPAPAVAVFSSRGPDPINPAILKPDVIAPGVDILAAVPPFPYIRIGDNELVTDYAFKSGTSMAAPHVSGVAALMKAVHPDWSPAAIRSALMTTAYSINNNGTTLTNQNYPFPATPFDYGAGHINPNKAIDPGLIYDMDTQDYIDFLCSLGYTDTEMKAVLRQSQWNCTQKEITDLNYPSFVAIFGNEPNFPKVKNFSRVVTNVGDDQSIYQAEVGNSKGLTIKVEPSTLTFTKKYQKLSFVVSVEIDETAPKEGYGYLKWIDQRNHTVSSPIVEMNPNFL</sequence>
<dbReference type="AlphaFoldDB" id="A0A1R3I8J7"/>
<dbReference type="PROSITE" id="PS51892">
    <property type="entry name" value="SUBTILASE"/>
    <property type="match status" value="1"/>
</dbReference>
<keyword evidence="13" id="KW-1185">Reference proteome</keyword>
<dbReference type="STRING" id="210143.A0A1R3I8J7"/>
<dbReference type="GO" id="GO:0004252">
    <property type="term" value="F:serine-type endopeptidase activity"/>
    <property type="evidence" value="ECO:0007669"/>
    <property type="project" value="UniProtKB-UniRule"/>
</dbReference>
<keyword evidence="2 7" id="KW-0645">Protease</keyword>
<feature type="active site" description="Charge relay system" evidence="6 7">
    <location>
        <position position="497"/>
    </location>
</feature>
<feature type="region of interest" description="Disordered" evidence="8">
    <location>
        <begin position="158"/>
        <end position="180"/>
    </location>
</feature>
<dbReference type="SUPFAM" id="SSF52743">
    <property type="entry name" value="Subtilisin-like"/>
    <property type="match status" value="1"/>
</dbReference>
<feature type="domain" description="Peptidase S8/S53" evidence="9">
    <location>
        <begin position="95"/>
        <end position="556"/>
    </location>
</feature>
<evidence type="ECO:0000256" key="7">
    <source>
        <dbReference type="PROSITE-ProRule" id="PRU01240"/>
    </source>
</evidence>
<evidence type="ECO:0000313" key="13">
    <source>
        <dbReference type="Proteomes" id="UP000188268"/>
    </source>
</evidence>
<dbReference type="Gene3D" id="3.30.70.80">
    <property type="entry name" value="Peptidase S8 propeptide/proteinase inhibitor I9"/>
    <property type="match status" value="1"/>
</dbReference>
<dbReference type="InterPro" id="IPR015500">
    <property type="entry name" value="Peptidase_S8_subtilisin-rel"/>
</dbReference>
<feature type="domain" description="Subtilisin-like protease fibronectin type-III" evidence="11">
    <location>
        <begin position="610"/>
        <end position="709"/>
    </location>
</feature>
<dbReference type="EMBL" id="AWWV01010509">
    <property type="protein sequence ID" value="OMO78913.1"/>
    <property type="molecule type" value="Genomic_DNA"/>
</dbReference>
<dbReference type="PANTHER" id="PTHR10795">
    <property type="entry name" value="PROPROTEIN CONVERTASE SUBTILISIN/KEXIN"/>
    <property type="match status" value="1"/>
</dbReference>
<dbReference type="CDD" id="cd02120">
    <property type="entry name" value="PA_subtilisin_like"/>
    <property type="match status" value="1"/>
</dbReference>
<proteinExistence type="inferred from homology"/>
<evidence type="ECO:0000313" key="12">
    <source>
        <dbReference type="EMBL" id="OMO78913.1"/>
    </source>
</evidence>
<evidence type="ECO:0000256" key="1">
    <source>
        <dbReference type="ARBA" id="ARBA00011073"/>
    </source>
</evidence>
<dbReference type="Proteomes" id="UP000188268">
    <property type="component" value="Unassembled WGS sequence"/>
</dbReference>
<evidence type="ECO:0000256" key="2">
    <source>
        <dbReference type="ARBA" id="ARBA00022670"/>
    </source>
</evidence>
<dbReference type="Pfam" id="PF17766">
    <property type="entry name" value="fn3_6"/>
    <property type="match status" value="1"/>
</dbReference>
<dbReference type="InterPro" id="IPR010259">
    <property type="entry name" value="S8pro/Inhibitor_I9"/>
</dbReference>
<dbReference type="InterPro" id="IPR037045">
    <property type="entry name" value="S8pro/Inhibitor_I9_sf"/>
</dbReference>
<name>A0A1R3I8J7_COCAP</name>
<dbReference type="InterPro" id="IPR023828">
    <property type="entry name" value="Peptidase_S8_Ser-AS"/>
</dbReference>